<dbReference type="PANTHER" id="PTHR21461">
    <property type="entry name" value="GLYCOSYLTRANSFERASE FAMILY 92 PROTEIN"/>
    <property type="match status" value="1"/>
</dbReference>
<evidence type="ECO:0000256" key="1">
    <source>
        <dbReference type="ARBA" id="ARBA00004167"/>
    </source>
</evidence>
<dbReference type="PANTHER" id="PTHR21461:SF69">
    <property type="entry name" value="GLYCOSYLTRANSFERASE FAMILY 92 PROTEIN"/>
    <property type="match status" value="1"/>
</dbReference>
<gene>
    <name evidence="7" type="ORF">UFOPK1591_01301</name>
</gene>
<evidence type="ECO:0000313" key="7">
    <source>
        <dbReference type="EMBL" id="CAB4571071.1"/>
    </source>
</evidence>
<dbReference type="SUPFAM" id="SSF53448">
    <property type="entry name" value="Nucleotide-diphospho-sugar transferases"/>
    <property type="match status" value="1"/>
</dbReference>
<evidence type="ECO:0000256" key="2">
    <source>
        <dbReference type="ARBA" id="ARBA00022676"/>
    </source>
</evidence>
<keyword evidence="2" id="KW-0328">Glycosyltransferase</keyword>
<keyword evidence="5" id="KW-1133">Transmembrane helix</keyword>
<dbReference type="GO" id="GO:0005737">
    <property type="term" value="C:cytoplasm"/>
    <property type="evidence" value="ECO:0007669"/>
    <property type="project" value="TreeGrafter"/>
</dbReference>
<dbReference type="Pfam" id="PF01697">
    <property type="entry name" value="Glyco_transf_92"/>
    <property type="match status" value="1"/>
</dbReference>
<dbReference type="EMBL" id="CAEZTD010000127">
    <property type="protein sequence ID" value="CAB4571071.1"/>
    <property type="molecule type" value="Genomic_DNA"/>
</dbReference>
<dbReference type="AlphaFoldDB" id="A0A6J6E3V8"/>
<evidence type="ECO:0000256" key="3">
    <source>
        <dbReference type="ARBA" id="ARBA00022679"/>
    </source>
</evidence>
<keyword evidence="3" id="KW-0808">Transferase</keyword>
<dbReference type="Gene3D" id="3.90.550.10">
    <property type="entry name" value="Spore Coat Polysaccharide Biosynthesis Protein SpsA, Chain A"/>
    <property type="match status" value="1"/>
</dbReference>
<accession>A0A6J6E3V8</accession>
<reference evidence="7" key="1">
    <citation type="submission" date="2020-05" db="EMBL/GenBank/DDBJ databases">
        <authorList>
            <person name="Chiriac C."/>
            <person name="Salcher M."/>
            <person name="Ghai R."/>
            <person name="Kavagutti S V."/>
        </authorList>
    </citation>
    <scope>NUCLEOTIDE SEQUENCE</scope>
</reference>
<dbReference type="GO" id="GO:0016757">
    <property type="term" value="F:glycosyltransferase activity"/>
    <property type="evidence" value="ECO:0007669"/>
    <property type="project" value="UniProtKB-KW"/>
</dbReference>
<organism evidence="7">
    <name type="scientific">freshwater metagenome</name>
    <dbReference type="NCBI Taxonomy" id="449393"/>
    <lineage>
        <taxon>unclassified sequences</taxon>
        <taxon>metagenomes</taxon>
        <taxon>ecological metagenomes</taxon>
    </lineage>
</organism>
<keyword evidence="4" id="KW-0812">Transmembrane</keyword>
<keyword evidence="6" id="KW-0472">Membrane</keyword>
<name>A0A6J6E3V8_9ZZZZ</name>
<dbReference type="GO" id="GO:0016020">
    <property type="term" value="C:membrane"/>
    <property type="evidence" value="ECO:0007669"/>
    <property type="project" value="UniProtKB-SubCell"/>
</dbReference>
<protein>
    <submittedName>
        <fullName evidence="7">Unannotated protein</fullName>
    </submittedName>
</protein>
<evidence type="ECO:0000256" key="6">
    <source>
        <dbReference type="ARBA" id="ARBA00023136"/>
    </source>
</evidence>
<proteinExistence type="predicted"/>
<sequence>MTRLGICSVFQNEGANLEEWLLFHQAQGFSRFFLFDDRSTDKSRAVLEPFIRSGIVTLGTTNDHPLFTQGRQPAAFNEGLKAARGECDWVAFIDSDEFLFSPNGRVVDNLPRNPLVAGVAIWWRIFGSSGNETPPKAGVLRGFQRSARFPTTLNEAAEIFRFQNQDFFGERGRVISGNILQVKCIVRPRMIRKYHVHQPTEFFGVLVDENGKTFHRGRHLPTHAKLRINHYWSKSLSELAAKEAKFATDVAQLDDYLAWDAVLNQEEDTVILEHLRWQQS</sequence>
<evidence type="ECO:0000256" key="4">
    <source>
        <dbReference type="ARBA" id="ARBA00022692"/>
    </source>
</evidence>
<dbReference type="InterPro" id="IPR008166">
    <property type="entry name" value="Glyco_transf_92"/>
</dbReference>
<comment type="subcellular location">
    <subcellularLocation>
        <location evidence="1">Membrane</location>
        <topology evidence="1">Single-pass membrane protein</topology>
    </subcellularLocation>
</comment>
<dbReference type="CDD" id="cd00761">
    <property type="entry name" value="Glyco_tranf_GTA_type"/>
    <property type="match status" value="1"/>
</dbReference>
<evidence type="ECO:0000256" key="5">
    <source>
        <dbReference type="ARBA" id="ARBA00022989"/>
    </source>
</evidence>
<dbReference type="InterPro" id="IPR029044">
    <property type="entry name" value="Nucleotide-diphossugar_trans"/>
</dbReference>